<comment type="caution">
    <text evidence="2">The sequence shown here is derived from an EMBL/GenBank/DDBJ whole genome shotgun (WGS) entry which is preliminary data.</text>
</comment>
<protein>
    <recommendedName>
        <fullName evidence="1">Glucose/Sorbosone dehydrogenase domain-containing protein</fullName>
    </recommendedName>
</protein>
<evidence type="ECO:0000259" key="1">
    <source>
        <dbReference type="Pfam" id="PF07995"/>
    </source>
</evidence>
<dbReference type="SUPFAM" id="SSF63829">
    <property type="entry name" value="Calcium-dependent phosphotriesterase"/>
    <property type="match status" value="1"/>
</dbReference>
<dbReference type="SUPFAM" id="SSF50952">
    <property type="entry name" value="Soluble quinoprotein glucose dehydrogenase"/>
    <property type="match status" value="1"/>
</dbReference>
<gene>
    <name evidence="2" type="ORF">A3F45_02075</name>
</gene>
<dbReference type="EMBL" id="MFBL01000045">
    <property type="protein sequence ID" value="OGE03962.1"/>
    <property type="molecule type" value="Genomic_DNA"/>
</dbReference>
<dbReference type="AlphaFoldDB" id="A0A1F5HIK9"/>
<dbReference type="Proteomes" id="UP000178369">
    <property type="component" value="Unassembled WGS sequence"/>
</dbReference>
<evidence type="ECO:0000313" key="2">
    <source>
        <dbReference type="EMBL" id="OGE03962.1"/>
    </source>
</evidence>
<dbReference type="InterPro" id="IPR011041">
    <property type="entry name" value="Quinoprot_gluc/sorb_DH_b-prop"/>
</dbReference>
<dbReference type="InterPro" id="IPR011042">
    <property type="entry name" value="6-blade_b-propeller_TolB-like"/>
</dbReference>
<dbReference type="PANTHER" id="PTHR19328:SF13">
    <property type="entry name" value="HIPL1 PROTEIN"/>
    <property type="match status" value="1"/>
</dbReference>
<dbReference type="InterPro" id="IPR012938">
    <property type="entry name" value="Glc/Sorbosone_DH"/>
</dbReference>
<proteinExistence type="predicted"/>
<accession>A0A1F5HIK9</accession>
<sequence>MKKVFVLIVLIILAIGIYSFSKKKSPTFDKTVSSSSNNSQEAVNVFAKGLEVPWALVFLPNGRLLVTERKGMVKLVTADGQLQDTPILAIPDVKQTGESGLHGITLHPDFKNNQKAYLYYTYSSDGDKSLNKVVSYKFEDGKLTEPQMIVENIPGAVFHDGGRIKFGPDGYLYITTGDALNPSFAQDKNSLAGKILRVTDEGKPVSGNPFGNEVFSFGHRNPQGIAWDADGNLWETEHGQSAQDEVNLIKKSENYGWPDVRGSQTKEGISSPIIQSGSDTWAPAGLAYLDGSLFFAGLRGQTLFEAKINGEKLNLIKHFEKEFGRIRDVIVGPDNMLYISTSNRDGRGSPAEDDDKIIRIDPAKL</sequence>
<feature type="domain" description="Glucose/Sorbosone dehydrogenase" evidence="1">
    <location>
        <begin position="50"/>
        <end position="347"/>
    </location>
</feature>
<reference evidence="2 3" key="1">
    <citation type="journal article" date="2016" name="Nat. Commun.">
        <title>Thousands of microbial genomes shed light on interconnected biogeochemical processes in an aquifer system.</title>
        <authorList>
            <person name="Anantharaman K."/>
            <person name="Brown C.T."/>
            <person name="Hug L.A."/>
            <person name="Sharon I."/>
            <person name="Castelle C.J."/>
            <person name="Probst A.J."/>
            <person name="Thomas B.C."/>
            <person name="Singh A."/>
            <person name="Wilkins M.J."/>
            <person name="Karaoz U."/>
            <person name="Brodie E.L."/>
            <person name="Williams K.H."/>
            <person name="Hubbard S.S."/>
            <person name="Banfield J.F."/>
        </authorList>
    </citation>
    <scope>NUCLEOTIDE SEQUENCE [LARGE SCALE GENOMIC DNA]</scope>
</reference>
<evidence type="ECO:0000313" key="3">
    <source>
        <dbReference type="Proteomes" id="UP000178369"/>
    </source>
</evidence>
<dbReference type="PANTHER" id="PTHR19328">
    <property type="entry name" value="HEDGEHOG-INTERACTING PROTEIN"/>
    <property type="match status" value="1"/>
</dbReference>
<name>A0A1F5HIK9_9BACT</name>
<dbReference type="Gene3D" id="2.120.10.30">
    <property type="entry name" value="TolB, C-terminal domain"/>
    <property type="match status" value="1"/>
</dbReference>
<organism evidence="2 3">
    <name type="scientific">Candidatus Curtissbacteria bacterium RIFCSPHIGHO2_12_FULL_41_17</name>
    <dbReference type="NCBI Taxonomy" id="1797722"/>
    <lineage>
        <taxon>Bacteria</taxon>
        <taxon>Candidatus Curtissiibacteriota</taxon>
    </lineage>
</organism>
<dbReference type="Pfam" id="PF07995">
    <property type="entry name" value="GSDH"/>
    <property type="match status" value="1"/>
</dbReference>